<protein>
    <recommendedName>
        <fullName evidence="7">Thioredoxin</fullName>
    </recommendedName>
</protein>
<keyword evidence="3" id="KW-0479">Metal-binding</keyword>
<evidence type="ECO:0000259" key="8">
    <source>
        <dbReference type="PROSITE" id="PS51352"/>
    </source>
</evidence>
<evidence type="ECO:0000313" key="9">
    <source>
        <dbReference type="EMBL" id="PRD69467.1"/>
    </source>
</evidence>
<keyword evidence="4" id="KW-0249">Electron transport</keyword>
<dbReference type="OrthoDB" id="9790390at2"/>
<dbReference type="Proteomes" id="UP000238326">
    <property type="component" value="Unassembled WGS sequence"/>
</dbReference>
<dbReference type="InterPro" id="IPR036249">
    <property type="entry name" value="Thioredoxin-like_sf"/>
</dbReference>
<gene>
    <name evidence="9" type="ORF">C6P61_06110</name>
</gene>
<dbReference type="GO" id="GO:0005829">
    <property type="term" value="C:cytosol"/>
    <property type="evidence" value="ECO:0007669"/>
    <property type="project" value="TreeGrafter"/>
</dbReference>
<dbReference type="CDD" id="cd02947">
    <property type="entry name" value="TRX_family"/>
    <property type="match status" value="1"/>
</dbReference>
<dbReference type="PROSITE" id="PS00194">
    <property type="entry name" value="THIOREDOXIN_1"/>
    <property type="match status" value="1"/>
</dbReference>
<dbReference type="PANTHER" id="PTHR45663:SF11">
    <property type="entry name" value="GEO12009P1"/>
    <property type="match status" value="1"/>
</dbReference>
<dbReference type="RefSeq" id="WP_105729043.1">
    <property type="nucleotide sequence ID" value="NZ_PVLR01000015.1"/>
</dbReference>
<dbReference type="GO" id="GO:0015035">
    <property type="term" value="F:protein-disulfide reductase activity"/>
    <property type="evidence" value="ECO:0007669"/>
    <property type="project" value="UniProtKB-UniRule"/>
</dbReference>
<reference evidence="9 10" key="1">
    <citation type="submission" date="2018-03" db="EMBL/GenBank/DDBJ databases">
        <title>Comparative genomics illustrates the genes involved in a hyperalkaliphilic mechanisms of Serpentinomonas isolated from highly-alkaline calcium-rich serpentinized springs.</title>
        <authorList>
            <person name="Suzuki S."/>
            <person name="Ishii S."/>
            <person name="Walworth N."/>
            <person name="Bird L."/>
            <person name="Kuenen J.G."/>
            <person name="Nealson K.H."/>
        </authorList>
    </citation>
    <scope>NUCLEOTIDE SEQUENCE [LARGE SCALE GENOMIC DNA]</scope>
    <source>
        <strain evidence="9 10">83</strain>
    </source>
</reference>
<dbReference type="Gene3D" id="2.30.30.380">
    <property type="entry name" value="Zn-finger domain of Sec23/24"/>
    <property type="match status" value="1"/>
</dbReference>
<evidence type="ECO:0000256" key="3">
    <source>
        <dbReference type="ARBA" id="ARBA00022723"/>
    </source>
</evidence>
<comment type="similarity">
    <text evidence="1">Belongs to the thioredoxin family.</text>
</comment>
<name>A0A2S9KGD0_9BURK</name>
<keyword evidence="2" id="KW-0813">Transport</keyword>
<evidence type="ECO:0000313" key="10">
    <source>
        <dbReference type="Proteomes" id="UP000238326"/>
    </source>
</evidence>
<dbReference type="InterPro" id="IPR049299">
    <property type="entry name" value="Thio2_N"/>
</dbReference>
<evidence type="ECO:0000256" key="5">
    <source>
        <dbReference type="ARBA" id="ARBA00023157"/>
    </source>
</evidence>
<evidence type="ECO:0000256" key="2">
    <source>
        <dbReference type="ARBA" id="ARBA00022448"/>
    </source>
</evidence>
<dbReference type="GO" id="GO:0045454">
    <property type="term" value="P:cell redox homeostasis"/>
    <property type="evidence" value="ECO:0007669"/>
    <property type="project" value="TreeGrafter"/>
</dbReference>
<dbReference type="SUPFAM" id="SSF52833">
    <property type="entry name" value="Thioredoxin-like"/>
    <property type="match status" value="1"/>
</dbReference>
<keyword evidence="6" id="KW-0676">Redox-active center</keyword>
<dbReference type="Gene3D" id="3.40.30.10">
    <property type="entry name" value="Glutaredoxin"/>
    <property type="match status" value="1"/>
</dbReference>
<dbReference type="FunFam" id="3.40.30.10:FF:000001">
    <property type="entry name" value="Thioredoxin"/>
    <property type="match status" value="1"/>
</dbReference>
<evidence type="ECO:0000256" key="4">
    <source>
        <dbReference type="ARBA" id="ARBA00022982"/>
    </source>
</evidence>
<keyword evidence="5" id="KW-1015">Disulfide bond</keyword>
<sequence length="152" mass="16647">MSSPATDTLHLVCPHCHTTNRVAAQHLSSAPDCGKCHQPLFTGRPVALDAASFDRHLSRSDLPLLVDFWAPWCGPCRSMAPAFEAAAAQLEPQLRLAKVDTEAEQALAARYQIRSIPTLALFWQGREIARQPGAMGQADIVRWARAALARPR</sequence>
<keyword evidence="10" id="KW-1185">Reference proteome</keyword>
<dbReference type="Pfam" id="PF21352">
    <property type="entry name" value="Zn_ribbon_Thio2"/>
    <property type="match status" value="1"/>
</dbReference>
<dbReference type="PRINTS" id="PR00421">
    <property type="entry name" value="THIOREDOXIN"/>
</dbReference>
<dbReference type="InterPro" id="IPR005746">
    <property type="entry name" value="Thioredoxin"/>
</dbReference>
<accession>A0A2S9KGD0</accession>
<evidence type="ECO:0000256" key="6">
    <source>
        <dbReference type="ARBA" id="ARBA00023284"/>
    </source>
</evidence>
<dbReference type="Pfam" id="PF00085">
    <property type="entry name" value="Thioredoxin"/>
    <property type="match status" value="1"/>
</dbReference>
<dbReference type="NCBIfam" id="TIGR01068">
    <property type="entry name" value="thioredoxin"/>
    <property type="match status" value="1"/>
</dbReference>
<dbReference type="NCBIfam" id="NF008229">
    <property type="entry name" value="PRK10996.1"/>
    <property type="match status" value="1"/>
</dbReference>
<evidence type="ECO:0000256" key="7">
    <source>
        <dbReference type="NCBIfam" id="TIGR01068"/>
    </source>
</evidence>
<dbReference type="GO" id="GO:0046872">
    <property type="term" value="F:metal ion binding"/>
    <property type="evidence" value="ECO:0007669"/>
    <property type="project" value="UniProtKB-KW"/>
</dbReference>
<dbReference type="InterPro" id="IPR017937">
    <property type="entry name" value="Thioredoxin_CS"/>
</dbReference>
<proteinExistence type="inferred from homology"/>
<dbReference type="PROSITE" id="PS51352">
    <property type="entry name" value="THIOREDOXIN_2"/>
    <property type="match status" value="1"/>
</dbReference>
<comment type="caution">
    <text evidence="9">The sequence shown here is derived from an EMBL/GenBank/DDBJ whole genome shotgun (WGS) entry which is preliminary data.</text>
</comment>
<feature type="domain" description="Thioredoxin" evidence="8">
    <location>
        <begin position="24"/>
        <end position="149"/>
    </location>
</feature>
<dbReference type="InterPro" id="IPR013766">
    <property type="entry name" value="Thioredoxin_domain"/>
</dbReference>
<organism evidence="9 10">
    <name type="scientific">Malikia spinosa</name>
    <dbReference type="NCBI Taxonomy" id="86180"/>
    <lineage>
        <taxon>Bacteria</taxon>
        <taxon>Pseudomonadati</taxon>
        <taxon>Pseudomonadota</taxon>
        <taxon>Betaproteobacteria</taxon>
        <taxon>Burkholderiales</taxon>
        <taxon>Comamonadaceae</taxon>
        <taxon>Malikia</taxon>
    </lineage>
</organism>
<dbReference type="EMBL" id="PVLR01000015">
    <property type="protein sequence ID" value="PRD69467.1"/>
    <property type="molecule type" value="Genomic_DNA"/>
</dbReference>
<dbReference type="PANTHER" id="PTHR45663">
    <property type="entry name" value="GEO12009P1"/>
    <property type="match status" value="1"/>
</dbReference>
<evidence type="ECO:0000256" key="1">
    <source>
        <dbReference type="ARBA" id="ARBA00008987"/>
    </source>
</evidence>
<dbReference type="AlphaFoldDB" id="A0A2S9KGD0"/>